<dbReference type="InterPro" id="IPR003754">
    <property type="entry name" value="4pyrrol_synth_uPrphyn_synth"/>
</dbReference>
<name>A0A6H1QTZ8_HALDU</name>
<keyword evidence="6" id="KW-0627">Porphyrin biosynthesis</keyword>
<dbReference type="GO" id="GO:0006780">
    <property type="term" value="P:uroporphyrinogen III biosynthetic process"/>
    <property type="evidence" value="ECO:0007669"/>
    <property type="project" value="InterPro"/>
</dbReference>
<dbReference type="GO" id="GO:0005829">
    <property type="term" value="C:cytosol"/>
    <property type="evidence" value="ECO:0007669"/>
    <property type="project" value="TreeGrafter"/>
</dbReference>
<evidence type="ECO:0000256" key="9">
    <source>
        <dbReference type="ARBA" id="ARBA00040167"/>
    </source>
</evidence>
<keyword evidence="5" id="KW-0456">Lyase</keyword>
<dbReference type="PANTHER" id="PTHR12390">
    <property type="entry name" value="UROPORPHYRINOGEN III SYNTHASE"/>
    <property type="match status" value="1"/>
</dbReference>
<dbReference type="Pfam" id="PF02602">
    <property type="entry name" value="HEM4"/>
    <property type="match status" value="1"/>
</dbReference>
<feature type="domain" description="Tetrapyrrole biosynthesis uroporphyrinogen III synthase" evidence="12">
    <location>
        <begin position="18"/>
        <end position="244"/>
    </location>
</feature>
<dbReference type="UniPathway" id="UPA00251">
    <property type="reaction ID" value="UER00320"/>
</dbReference>
<proteinExistence type="evidence at transcript level"/>
<evidence type="ECO:0000256" key="4">
    <source>
        <dbReference type="ARBA" id="ARBA00023133"/>
    </source>
</evidence>
<comment type="function">
    <text evidence="11">Catalyzes cyclization of the linear tetrapyrrole, hydroxymethylbilane, to the macrocyclic uroporphyrinogen III, the branch point for the various sub-pathways leading to the wide diversity of porphyrins. Porphyrins act as cofactors for a multitude of enzymes that perform a variety of processes within the cell such as methionine synthesis (vitamin B12) or oxygen transport (heme).</text>
</comment>
<evidence type="ECO:0000259" key="12">
    <source>
        <dbReference type="Pfam" id="PF02602"/>
    </source>
</evidence>
<evidence type="ECO:0000256" key="3">
    <source>
        <dbReference type="ARBA" id="ARBA00013109"/>
    </source>
</evidence>
<dbReference type="CDD" id="cd06578">
    <property type="entry name" value="HemD"/>
    <property type="match status" value="1"/>
</dbReference>
<dbReference type="InterPro" id="IPR036108">
    <property type="entry name" value="4pyrrol_syn_uPrphyn_synt_sf"/>
</dbReference>
<evidence type="ECO:0000256" key="2">
    <source>
        <dbReference type="ARBA" id="ARBA00008133"/>
    </source>
</evidence>
<dbReference type="FunFam" id="3.40.50.10090:FF:000003">
    <property type="entry name" value="uroporphyrinogen-III synthase"/>
    <property type="match status" value="1"/>
</dbReference>
<accession>A0A6H1QTZ8</accession>
<evidence type="ECO:0000256" key="1">
    <source>
        <dbReference type="ARBA" id="ARBA00004772"/>
    </source>
</evidence>
<dbReference type="GO" id="GO:0006782">
    <property type="term" value="P:protoporphyrinogen IX biosynthetic process"/>
    <property type="evidence" value="ECO:0007669"/>
    <property type="project" value="UniProtKB-UniPathway"/>
</dbReference>
<keyword evidence="4" id="KW-0350">Heme biosynthesis</keyword>
<organism evidence="13">
    <name type="scientific">Halisarca dujardinii</name>
    <name type="common">Dujardin's slime sponge</name>
    <dbReference type="NCBI Taxonomy" id="2583056"/>
    <lineage>
        <taxon>Eukaryota</taxon>
        <taxon>Metazoa</taxon>
        <taxon>Porifera</taxon>
        <taxon>Demospongiae</taxon>
        <taxon>Verongimorpha</taxon>
        <taxon>Chondrillida</taxon>
        <taxon>Halisarcidae</taxon>
        <taxon>Halisarca</taxon>
    </lineage>
</organism>
<dbReference type="InterPro" id="IPR039793">
    <property type="entry name" value="UROS/Hem4"/>
</dbReference>
<evidence type="ECO:0000256" key="8">
    <source>
        <dbReference type="ARBA" id="ARBA00032649"/>
    </source>
</evidence>
<dbReference type="GO" id="GO:0006785">
    <property type="term" value="P:heme B biosynthetic process"/>
    <property type="evidence" value="ECO:0007669"/>
    <property type="project" value="UniProtKB-ARBA"/>
</dbReference>
<reference evidence="13" key="2">
    <citation type="journal article" date="2020" name="PLoS ONE">
        <title>Iron metabolic pathways in the processes of sponge plasticity.</title>
        <authorList>
            <person name="Finoshin A.D."/>
            <person name="Adameyko K.I."/>
            <person name="Mikhailov K.V."/>
            <person name="Kravchuk O.I."/>
            <person name="Georgiev A.A."/>
            <person name="Gornostaev N.G."/>
            <person name="Kosevich I.A."/>
            <person name="Mikhailov V.S."/>
            <person name="Gazizova G.R."/>
            <person name="Shagimardanova E.I."/>
            <person name="Gusev O.A."/>
            <person name="Lyupina Y.V."/>
        </authorList>
    </citation>
    <scope>NUCLEOTIDE SEQUENCE</scope>
</reference>
<evidence type="ECO:0000256" key="5">
    <source>
        <dbReference type="ARBA" id="ARBA00023239"/>
    </source>
</evidence>
<dbReference type="EMBL" id="MN339465">
    <property type="protein sequence ID" value="QIZ30879.1"/>
    <property type="molecule type" value="mRNA"/>
</dbReference>
<evidence type="ECO:0000256" key="11">
    <source>
        <dbReference type="ARBA" id="ARBA00060039"/>
    </source>
</evidence>
<dbReference type="GO" id="GO:0004852">
    <property type="term" value="F:uroporphyrinogen-III synthase activity"/>
    <property type="evidence" value="ECO:0007669"/>
    <property type="project" value="UniProtKB-EC"/>
</dbReference>
<comment type="similarity">
    <text evidence="2">Belongs to the uroporphyrinogen-III synthase family.</text>
</comment>
<dbReference type="EC" id="4.2.1.75" evidence="3"/>
<evidence type="ECO:0000256" key="6">
    <source>
        <dbReference type="ARBA" id="ARBA00023244"/>
    </source>
</evidence>
<comment type="catalytic activity">
    <reaction evidence="10">
        <text>hydroxymethylbilane = uroporphyrinogen III + H2O</text>
        <dbReference type="Rhea" id="RHEA:18965"/>
        <dbReference type="ChEBI" id="CHEBI:15377"/>
        <dbReference type="ChEBI" id="CHEBI:57308"/>
        <dbReference type="ChEBI" id="CHEBI:57845"/>
        <dbReference type="EC" id="4.2.1.75"/>
    </reaction>
</comment>
<dbReference type="AlphaFoldDB" id="A0A6H1QTZ8"/>
<dbReference type="Gene3D" id="3.40.50.10090">
    <property type="match status" value="2"/>
</dbReference>
<evidence type="ECO:0000313" key="13">
    <source>
        <dbReference type="EMBL" id="QIZ30879.1"/>
    </source>
</evidence>
<comment type="pathway">
    <text evidence="1">Porphyrin-containing compound metabolism; protoporphyrin-IX biosynthesis; coproporphyrinogen-III from 5-aminolevulinate: step 3/4.</text>
</comment>
<gene>
    <name evidence="13" type="primary">UROS</name>
</gene>
<evidence type="ECO:0000256" key="7">
    <source>
        <dbReference type="ARBA" id="ARBA00031702"/>
    </source>
</evidence>
<sequence length="265" mass="28714">MDQKTVWVLRAEKENDPYKKAFFEGGYEPLFLEVLSFEYVNQGGLAERLKRPAEYSGLVLTSQNAVTAISSTIDLGLLSREQLVAGWSSVPVYAVGGATASAVRAIGLDCVGEESGQADILADFIVSHHQEGTRHDDVPPKRPLLFPCGNLRRDALPEKLKASGFSLEEIVCYNTCVAKDFTLKMSELCKEKGNPQWIVFFSPSGVNHSLKVIDPHLLSRTKICAFGPSTSGALTSAGVAVHVAFSSPYQPQQLAALLADHDDSS</sequence>
<protein>
    <recommendedName>
        <fullName evidence="9">Uroporphyrinogen-III synthase</fullName>
        <ecNumber evidence="3">4.2.1.75</ecNumber>
    </recommendedName>
    <alternativeName>
        <fullName evidence="8">Hydroxymethylbilane hydrolyase [cyclizing]</fullName>
    </alternativeName>
    <alternativeName>
        <fullName evidence="7">Uroporphyrinogen-III cosynthase</fullName>
    </alternativeName>
</protein>
<dbReference type="SUPFAM" id="SSF69618">
    <property type="entry name" value="HemD-like"/>
    <property type="match status" value="1"/>
</dbReference>
<evidence type="ECO:0000256" key="10">
    <source>
        <dbReference type="ARBA" id="ARBA00048617"/>
    </source>
</evidence>
<dbReference type="PANTHER" id="PTHR12390:SF0">
    <property type="entry name" value="UROPORPHYRINOGEN-III SYNTHASE"/>
    <property type="match status" value="1"/>
</dbReference>
<reference evidence="13" key="1">
    <citation type="submission" date="2019-08" db="EMBL/GenBank/DDBJ databases">
        <authorList>
            <person name="Adameyko K."/>
            <person name="Finoshin A."/>
            <person name="Kravchuk O."/>
            <person name="Gusev O."/>
            <person name="Shagimardanova E."/>
            <person name="Lyupina Y."/>
        </authorList>
    </citation>
    <scope>NUCLEOTIDE SEQUENCE</scope>
</reference>